<dbReference type="Gene3D" id="3.40.50.720">
    <property type="entry name" value="NAD(P)-binding Rossmann-like Domain"/>
    <property type="match status" value="1"/>
</dbReference>
<dbReference type="GO" id="GO:0008667">
    <property type="term" value="F:2,3-dihydro-2,3-dihydroxybenzoate dehydrogenase activity"/>
    <property type="evidence" value="ECO:0007669"/>
    <property type="project" value="InterPro"/>
</dbReference>
<dbReference type="EMBL" id="CP011502">
    <property type="protein sequence ID" value="ALX05805.1"/>
    <property type="molecule type" value="Genomic_DNA"/>
</dbReference>
<gene>
    <name evidence="1" type="ORF">AERYTH_14435</name>
</gene>
<dbReference type="STRING" id="2041.AERYTH_14435"/>
<evidence type="ECO:0000313" key="1">
    <source>
        <dbReference type="EMBL" id="ALX05805.1"/>
    </source>
</evidence>
<proteinExistence type="predicted"/>
<accession>A0A0U4CYR8</accession>
<organism evidence="1 2">
    <name type="scientific">Aeromicrobium erythreum</name>
    <dbReference type="NCBI Taxonomy" id="2041"/>
    <lineage>
        <taxon>Bacteria</taxon>
        <taxon>Bacillati</taxon>
        <taxon>Actinomycetota</taxon>
        <taxon>Actinomycetes</taxon>
        <taxon>Propionibacteriales</taxon>
        <taxon>Nocardioidaceae</taxon>
        <taxon>Aeromicrobium</taxon>
    </lineage>
</organism>
<dbReference type="GO" id="GO:0016616">
    <property type="term" value="F:oxidoreductase activity, acting on the CH-OH group of donors, NAD or NADP as acceptor"/>
    <property type="evidence" value="ECO:0007669"/>
    <property type="project" value="TreeGrafter"/>
</dbReference>
<dbReference type="InterPro" id="IPR003560">
    <property type="entry name" value="DHB_DH"/>
</dbReference>
<dbReference type="PATRIC" id="fig|2041.4.peg.3012"/>
<sequence length="226" mass="24021">MLVVGATRGLGLAVVEEYVGRGAHVVATERSDGPSGLRTLAERHREAVEVERLDVTRPEQVAALRERLRGRTFDLLLVVAGISLAPQEAVGVDIATDDFTRMMETNVLGVMRTVEGLDGLVAADGTVAVMSSGQGSVANNTSGGFEVYRATKAALNQMVRSYAVRQAGGSRSILLLAPGWVRTDMGGSGATLEVSESIPPLVDTIEAQRGRPGLRFLDRHGDDVPW</sequence>
<dbReference type="InterPro" id="IPR036291">
    <property type="entry name" value="NAD(P)-bd_dom_sf"/>
</dbReference>
<dbReference type="InterPro" id="IPR052184">
    <property type="entry name" value="SDR_enzymes"/>
</dbReference>
<reference evidence="1 2" key="1">
    <citation type="journal article" date="1991" name="Int. J. Syst. Bacteriol.">
        <title>Description of the erythromycin-producing bacterium Arthrobacter sp. strain NRRL B-3381 as Aeromicrobium erythreum gen. nov., sp. nov.</title>
        <authorList>
            <person name="Miller E.S."/>
            <person name="Woese C.R."/>
            <person name="Brenner S."/>
        </authorList>
    </citation>
    <scope>NUCLEOTIDE SEQUENCE [LARGE SCALE GENOMIC DNA]</scope>
    <source>
        <strain evidence="1 2">AR18</strain>
    </source>
</reference>
<dbReference type="PRINTS" id="PR01397">
    <property type="entry name" value="DHBDHDRGNASE"/>
</dbReference>
<keyword evidence="2" id="KW-1185">Reference proteome</keyword>
<dbReference type="Proteomes" id="UP000067689">
    <property type="component" value="Chromosome"/>
</dbReference>
<name>A0A0U4CYR8_9ACTN</name>
<dbReference type="Pfam" id="PF13561">
    <property type="entry name" value="adh_short_C2"/>
    <property type="match status" value="1"/>
</dbReference>
<dbReference type="KEGG" id="aer:AERYTH_14435"/>
<dbReference type="InterPro" id="IPR002347">
    <property type="entry name" value="SDR_fam"/>
</dbReference>
<dbReference type="GO" id="GO:0019290">
    <property type="term" value="P:siderophore biosynthetic process"/>
    <property type="evidence" value="ECO:0007669"/>
    <property type="project" value="InterPro"/>
</dbReference>
<dbReference type="PANTHER" id="PTHR45458:SF1">
    <property type="entry name" value="SHORT CHAIN DEHYDROGENASE"/>
    <property type="match status" value="1"/>
</dbReference>
<evidence type="ECO:0000313" key="2">
    <source>
        <dbReference type="Proteomes" id="UP000067689"/>
    </source>
</evidence>
<dbReference type="PANTHER" id="PTHR45458">
    <property type="entry name" value="SHORT-CHAIN DEHYDROGENASE/REDUCTASE SDR"/>
    <property type="match status" value="1"/>
</dbReference>
<dbReference type="SUPFAM" id="SSF51735">
    <property type="entry name" value="NAD(P)-binding Rossmann-fold domains"/>
    <property type="match status" value="1"/>
</dbReference>
<dbReference type="AlphaFoldDB" id="A0A0U4CYR8"/>
<protein>
    <submittedName>
        <fullName evidence="1">3-oxoacyl-ACP reductase</fullName>
    </submittedName>
</protein>